<protein>
    <recommendedName>
        <fullName evidence="2">calcium/calmodulin-dependent protein kinase</fullName>
        <ecNumber evidence="2">2.7.11.17</ecNumber>
    </recommendedName>
</protein>
<dbReference type="FunFam" id="1.10.510.10:FF:000001">
    <property type="entry name" value="Calcium/calmodulin-dependent protein kinase type II subunit delta"/>
    <property type="match status" value="1"/>
</dbReference>
<comment type="similarity">
    <text evidence="1">Belongs to the protein kinase superfamily. CAMK Ser/Thr protein kinase family. CaMK subfamily.</text>
</comment>
<evidence type="ECO:0000256" key="2">
    <source>
        <dbReference type="ARBA" id="ARBA00012434"/>
    </source>
</evidence>
<dbReference type="InterPro" id="IPR000719">
    <property type="entry name" value="Prot_kinase_dom"/>
</dbReference>
<evidence type="ECO:0000256" key="4">
    <source>
        <dbReference type="ARBA" id="ARBA00022553"/>
    </source>
</evidence>
<dbReference type="SMART" id="SM00220">
    <property type="entry name" value="S_TKc"/>
    <property type="match status" value="1"/>
</dbReference>
<evidence type="ECO:0000256" key="13">
    <source>
        <dbReference type="RuleBase" id="RU000304"/>
    </source>
</evidence>
<dbReference type="InterPro" id="IPR017441">
    <property type="entry name" value="Protein_kinase_ATP_BS"/>
</dbReference>
<reference evidence="15" key="1">
    <citation type="submission" date="2025-08" db="UniProtKB">
        <authorList>
            <consortium name="Ensembl"/>
        </authorList>
    </citation>
    <scope>IDENTIFICATION</scope>
</reference>
<reference evidence="15" key="2">
    <citation type="submission" date="2025-09" db="UniProtKB">
        <authorList>
            <consortium name="Ensembl"/>
        </authorList>
    </citation>
    <scope>IDENTIFICATION</scope>
</reference>
<dbReference type="AlphaFoldDB" id="A0A8C1RIG4"/>
<evidence type="ECO:0000256" key="10">
    <source>
        <dbReference type="ARBA" id="ARBA00047307"/>
    </source>
</evidence>
<evidence type="ECO:0000313" key="15">
    <source>
        <dbReference type="Ensembl" id="ENSCCRP00010115740.1"/>
    </source>
</evidence>
<dbReference type="GO" id="GO:0004683">
    <property type="term" value="F:calcium/calmodulin-dependent protein kinase activity"/>
    <property type="evidence" value="ECO:0007669"/>
    <property type="project" value="UniProtKB-EC"/>
</dbReference>
<dbReference type="InterPro" id="IPR013543">
    <property type="entry name" value="Ca/CaM-dep_prot_kinase-assoc"/>
</dbReference>
<dbReference type="SUPFAM" id="SSF54427">
    <property type="entry name" value="NTF2-like"/>
    <property type="match status" value="1"/>
</dbReference>
<feature type="domain" description="Protein kinase" evidence="14">
    <location>
        <begin position="13"/>
        <end position="265"/>
    </location>
</feature>
<evidence type="ECO:0000256" key="9">
    <source>
        <dbReference type="ARBA" id="ARBA00022860"/>
    </source>
</evidence>
<comment type="catalytic activity">
    <reaction evidence="10">
        <text>L-threonyl-[protein] + ATP = O-phospho-L-threonyl-[protein] + ADP + H(+)</text>
        <dbReference type="Rhea" id="RHEA:46608"/>
        <dbReference type="Rhea" id="RHEA-COMP:11060"/>
        <dbReference type="Rhea" id="RHEA-COMP:11605"/>
        <dbReference type="ChEBI" id="CHEBI:15378"/>
        <dbReference type="ChEBI" id="CHEBI:30013"/>
        <dbReference type="ChEBI" id="CHEBI:30616"/>
        <dbReference type="ChEBI" id="CHEBI:61977"/>
        <dbReference type="ChEBI" id="CHEBI:456216"/>
        <dbReference type="EC" id="2.7.11.17"/>
    </reaction>
</comment>
<keyword evidence="9" id="KW-0112">Calmodulin-binding</keyword>
<comment type="catalytic activity">
    <reaction evidence="11">
        <text>L-seryl-[protein] + ATP = O-phospho-L-seryl-[protein] + ADP + H(+)</text>
        <dbReference type="Rhea" id="RHEA:17989"/>
        <dbReference type="Rhea" id="RHEA-COMP:9863"/>
        <dbReference type="Rhea" id="RHEA-COMP:11604"/>
        <dbReference type="ChEBI" id="CHEBI:15378"/>
        <dbReference type="ChEBI" id="CHEBI:29999"/>
        <dbReference type="ChEBI" id="CHEBI:30616"/>
        <dbReference type="ChEBI" id="CHEBI:83421"/>
        <dbReference type="ChEBI" id="CHEBI:456216"/>
        <dbReference type="EC" id="2.7.11.17"/>
    </reaction>
</comment>
<evidence type="ECO:0000256" key="8">
    <source>
        <dbReference type="ARBA" id="ARBA00022840"/>
    </source>
</evidence>
<keyword evidence="8 12" id="KW-0067">ATP-binding</keyword>
<dbReference type="PANTHER" id="PTHR24347">
    <property type="entry name" value="SERINE/THREONINE-PROTEIN KINASE"/>
    <property type="match status" value="1"/>
</dbReference>
<proteinExistence type="inferred from homology"/>
<evidence type="ECO:0000256" key="3">
    <source>
        <dbReference type="ARBA" id="ARBA00022527"/>
    </source>
</evidence>
<dbReference type="GO" id="GO:0005524">
    <property type="term" value="F:ATP binding"/>
    <property type="evidence" value="ECO:0007669"/>
    <property type="project" value="UniProtKB-UniRule"/>
</dbReference>
<evidence type="ECO:0000256" key="6">
    <source>
        <dbReference type="ARBA" id="ARBA00022741"/>
    </source>
</evidence>
<evidence type="ECO:0000256" key="1">
    <source>
        <dbReference type="ARBA" id="ARBA00005354"/>
    </source>
</evidence>
<dbReference type="Gene3D" id="3.30.200.20">
    <property type="entry name" value="Phosphorylase Kinase, domain 1"/>
    <property type="match status" value="1"/>
</dbReference>
<dbReference type="Gene3D" id="1.10.510.10">
    <property type="entry name" value="Transferase(Phosphotransferase) domain 1"/>
    <property type="match status" value="1"/>
</dbReference>
<dbReference type="InterPro" id="IPR011009">
    <property type="entry name" value="Kinase-like_dom_sf"/>
</dbReference>
<accession>A0A8C1RIG4</accession>
<dbReference type="CDD" id="cd14086">
    <property type="entry name" value="STKc_CaMKII"/>
    <property type="match status" value="1"/>
</dbReference>
<keyword evidence="5" id="KW-0808">Transferase</keyword>
<evidence type="ECO:0000256" key="12">
    <source>
        <dbReference type="PROSITE-ProRule" id="PRU10141"/>
    </source>
</evidence>
<evidence type="ECO:0000259" key="14">
    <source>
        <dbReference type="PROSITE" id="PS50011"/>
    </source>
</evidence>
<dbReference type="Pfam" id="PF00069">
    <property type="entry name" value="Pkinase"/>
    <property type="match status" value="1"/>
</dbReference>
<feature type="binding site" evidence="12">
    <location>
        <position position="42"/>
    </location>
    <ligand>
        <name>ATP</name>
        <dbReference type="ChEBI" id="CHEBI:30616"/>
    </ligand>
</feature>
<dbReference type="FunFam" id="3.10.450.50:FF:000009">
    <property type="entry name" value="Calcium/calmodulin-dependent protein kinase type II"/>
    <property type="match status" value="1"/>
</dbReference>
<dbReference type="Pfam" id="PF08332">
    <property type="entry name" value="CaMKII_AD"/>
    <property type="match status" value="1"/>
</dbReference>
<keyword evidence="4" id="KW-0597">Phosphoprotein</keyword>
<organism evidence="15 16">
    <name type="scientific">Cyprinus carpio</name>
    <name type="common">Common carp</name>
    <dbReference type="NCBI Taxonomy" id="7962"/>
    <lineage>
        <taxon>Eukaryota</taxon>
        <taxon>Metazoa</taxon>
        <taxon>Chordata</taxon>
        <taxon>Craniata</taxon>
        <taxon>Vertebrata</taxon>
        <taxon>Euteleostomi</taxon>
        <taxon>Actinopterygii</taxon>
        <taxon>Neopterygii</taxon>
        <taxon>Teleostei</taxon>
        <taxon>Ostariophysi</taxon>
        <taxon>Cypriniformes</taxon>
        <taxon>Cyprinidae</taxon>
        <taxon>Cyprininae</taxon>
        <taxon>Cyprinus</taxon>
    </lineage>
</organism>
<dbReference type="GO" id="GO:0005516">
    <property type="term" value="F:calmodulin binding"/>
    <property type="evidence" value="ECO:0007669"/>
    <property type="project" value="UniProtKB-KW"/>
</dbReference>
<keyword evidence="3 13" id="KW-0723">Serine/threonine-protein kinase</keyword>
<dbReference type="Proteomes" id="UP000694427">
    <property type="component" value="Unplaced"/>
</dbReference>
<evidence type="ECO:0000256" key="5">
    <source>
        <dbReference type="ARBA" id="ARBA00022679"/>
    </source>
</evidence>
<keyword evidence="6 12" id="KW-0547">Nucleotide-binding</keyword>
<dbReference type="PROSITE" id="PS00108">
    <property type="entry name" value="PROTEIN_KINASE_ST"/>
    <property type="match status" value="1"/>
</dbReference>
<dbReference type="InterPro" id="IPR008271">
    <property type="entry name" value="Ser/Thr_kinase_AS"/>
</dbReference>
<evidence type="ECO:0000256" key="7">
    <source>
        <dbReference type="ARBA" id="ARBA00022777"/>
    </source>
</evidence>
<dbReference type="InterPro" id="IPR032710">
    <property type="entry name" value="NTF2-like_dom_sf"/>
</dbReference>
<dbReference type="Ensembl" id="ENSCCRT00010128653.1">
    <property type="protein sequence ID" value="ENSCCRP00010115740.1"/>
    <property type="gene ID" value="ENSCCRG00010049326.1"/>
</dbReference>
<dbReference type="PROSITE" id="PS50011">
    <property type="entry name" value="PROTEIN_KINASE_DOM"/>
    <property type="match status" value="1"/>
</dbReference>
<dbReference type="PROSITE" id="PS00107">
    <property type="entry name" value="PROTEIN_KINASE_ATP"/>
    <property type="match status" value="1"/>
</dbReference>
<dbReference type="SUPFAM" id="SSF56112">
    <property type="entry name" value="Protein kinase-like (PK-like)"/>
    <property type="match status" value="1"/>
</dbReference>
<dbReference type="EC" id="2.7.11.17" evidence="2"/>
<dbReference type="Gene3D" id="3.10.450.50">
    <property type="match status" value="1"/>
</dbReference>
<keyword evidence="16" id="KW-1185">Reference proteome</keyword>
<dbReference type="Gene3D" id="6.10.140.620">
    <property type="match status" value="1"/>
</dbReference>
<keyword evidence="7" id="KW-0418">Kinase</keyword>
<sequence>MATITCTRFTEEYQLFEELGKGAFSVVRRCVKVLSGQEYAAKIINTKKLSTRDHQKLDREARICRLLKHSNIGKFTAHTHTHTQIVTGGELFEDIVAREYYSEADASHCIQQILEAVLHCHQMGVVHRDLKPENLLLASKSKGAAVKLADFGLAIEVEGDQQAWFGFAGTPGYLSPEVLRKDPYGKAVDLWACGVILYILLVGYPPFWDEDQHRLYQQIKAGAYDFPSPEWDTVTPEAKDLINKMLTINPSKRITAAEALKHPWISHRSTVASCMHRQETVECLKKFNARRKLKVSLYKESSESTNTTIEDEDTRDQLVNVKSTLNMIYYTMFVCRKMCDPSVTAFEPEALGNLVEGLDFHRFYFENLWSKNSKPVHTTILNPHIHLIGEEAACIAYIRITQYLDTNGMPCTAQSEETRIWHRKDGKWQIVHFHRSGSPSAITK</sequence>
<evidence type="ECO:0000256" key="11">
    <source>
        <dbReference type="ARBA" id="ARBA00047430"/>
    </source>
</evidence>
<evidence type="ECO:0000313" key="16">
    <source>
        <dbReference type="Proteomes" id="UP000694427"/>
    </source>
</evidence>
<name>A0A8C1RIG4_CYPCA</name>